<dbReference type="InterPro" id="IPR027266">
    <property type="entry name" value="TrmE/GcvT-like"/>
</dbReference>
<accession>A0A9N7CB71</accession>
<dbReference type="Proteomes" id="UP000247512">
    <property type="component" value="Unassembled WGS sequence"/>
</dbReference>
<keyword evidence="4" id="KW-1185">Reference proteome</keyword>
<reference evidence="2 4" key="3">
    <citation type="submission" date="2017-06" db="EMBL/GenBank/DDBJ databases">
        <title>A draft genome sequence of Komagataeibacter nataicola LMG 1536.</title>
        <authorList>
            <person name="Skraban J."/>
            <person name="Cleenwerck I."/>
            <person name="Vandamme P."/>
            <person name="Trcek J."/>
        </authorList>
    </citation>
    <scope>NUCLEOTIDE SEQUENCE [LARGE SCALE GENOMIC DNA]</scope>
    <source>
        <strain evidence="2 4">LMG 1536</strain>
    </source>
</reference>
<name>A0A9N7CB71_9PROT</name>
<reference evidence="1" key="2">
    <citation type="submission" date="2017-02" db="EMBL/GenBank/DDBJ databases">
        <authorList>
            <person name="Zhang H."/>
        </authorList>
    </citation>
    <scope>NUCLEOTIDE SEQUENCE</scope>
    <source>
        <strain evidence="1">RZS01</strain>
    </source>
</reference>
<dbReference type="InterPro" id="IPR007375">
    <property type="entry name" value="SoxG"/>
</dbReference>
<organism evidence="1 3">
    <name type="scientific">Komagataeibacter nataicola</name>
    <dbReference type="NCBI Taxonomy" id="265960"/>
    <lineage>
        <taxon>Bacteria</taxon>
        <taxon>Pseudomonadati</taxon>
        <taxon>Pseudomonadota</taxon>
        <taxon>Alphaproteobacteria</taxon>
        <taxon>Acetobacterales</taxon>
        <taxon>Acetobacteraceae</taxon>
        <taxon>Komagataeibacter</taxon>
    </lineage>
</organism>
<proteinExistence type="predicted"/>
<dbReference type="Gene3D" id="3.30.70.1520">
    <property type="entry name" value="Heterotetrameric sarcosine oxidase"/>
    <property type="match status" value="1"/>
</dbReference>
<dbReference type="AlphaFoldDB" id="A0A9N7CB71"/>
<dbReference type="SUPFAM" id="SSF103025">
    <property type="entry name" value="Folate-binding domain"/>
    <property type="match status" value="1"/>
</dbReference>
<protein>
    <submittedName>
        <fullName evidence="2">Sarcosine oxidase subunit gamma</fullName>
    </submittedName>
</protein>
<evidence type="ECO:0000313" key="3">
    <source>
        <dbReference type="Proteomes" id="UP000189683"/>
    </source>
</evidence>
<evidence type="ECO:0000313" key="4">
    <source>
        <dbReference type="Proteomes" id="UP000247512"/>
    </source>
</evidence>
<evidence type="ECO:0000313" key="1">
    <source>
        <dbReference type="EMBL" id="AQU88706.1"/>
    </source>
</evidence>
<gene>
    <name evidence="1" type="ORF">B0W47_16080</name>
    <name evidence="2" type="ORF">CDI09_07200</name>
</gene>
<dbReference type="EMBL" id="NIRT01000009">
    <property type="protein sequence ID" value="PYD66706.1"/>
    <property type="molecule type" value="Genomic_DNA"/>
</dbReference>
<dbReference type="RefSeq" id="WP_078527377.1">
    <property type="nucleotide sequence ID" value="NZ_CP019875.1"/>
</dbReference>
<dbReference type="KEGG" id="kna:B0W47_16080"/>
<reference evidence="3" key="1">
    <citation type="submission" date="2017-02" db="EMBL/GenBank/DDBJ databases">
        <title>zhang.</title>
        <authorList>
            <person name="Zhang H."/>
        </authorList>
    </citation>
    <scope>NUCLEOTIDE SEQUENCE [LARGE SCALE GENOMIC DNA]</scope>
    <source>
        <strain evidence="3">RZS01</strain>
    </source>
</reference>
<dbReference type="Pfam" id="PF04268">
    <property type="entry name" value="SoxG"/>
    <property type="match status" value="1"/>
</dbReference>
<dbReference type="Proteomes" id="UP000189683">
    <property type="component" value="Chromosome"/>
</dbReference>
<dbReference type="Gene3D" id="3.30.1360.120">
    <property type="entry name" value="Probable tRNA modification gtpase trme, domain 1"/>
    <property type="match status" value="1"/>
</dbReference>
<dbReference type="EMBL" id="CP019875">
    <property type="protein sequence ID" value="AQU88706.1"/>
    <property type="molecule type" value="Genomic_DNA"/>
</dbReference>
<dbReference type="OrthoDB" id="9814782at2"/>
<evidence type="ECO:0000313" key="2">
    <source>
        <dbReference type="EMBL" id="PYD66706.1"/>
    </source>
</evidence>
<sequence length="193" mass="20224">MPDILSPCSPISTEPCRVGGLTLALAPPDETVSIGGFRNSLPALHEAALQALGASLPQTPGTATRAQDLSILWAGPNQWLASAPSGSGLMEKLQAAFGAHAALTDQTDSRVTLTLSGPYAHVIAAKLVPIDLHPRCFGLSSVALTLAGHIPVIVVQRDLEPSYNFIVFRSLVRSLHHDILAAMQGGIPKSEQN</sequence>